<dbReference type="Pfam" id="PF01865">
    <property type="entry name" value="PhoU_div"/>
    <property type="match status" value="1"/>
</dbReference>
<evidence type="ECO:0000313" key="2">
    <source>
        <dbReference type="EMBL" id="PZR09557.1"/>
    </source>
</evidence>
<dbReference type="SUPFAM" id="SSF109755">
    <property type="entry name" value="PhoU-like"/>
    <property type="match status" value="1"/>
</dbReference>
<reference evidence="2 3" key="1">
    <citation type="submission" date="2017-08" db="EMBL/GenBank/DDBJ databases">
        <title>Infants hospitalized years apart are colonized by the same room-sourced microbial strains.</title>
        <authorList>
            <person name="Brooks B."/>
            <person name="Olm M.R."/>
            <person name="Firek B.A."/>
            <person name="Baker R."/>
            <person name="Thomas B.C."/>
            <person name="Morowitz M.J."/>
            <person name="Banfield J.F."/>
        </authorList>
    </citation>
    <scope>NUCLEOTIDE SEQUENCE [LARGE SCALE GENOMIC DNA]</scope>
    <source>
        <strain evidence="2">S2_003_000_R2_14</strain>
    </source>
</reference>
<dbReference type="Gene3D" id="1.20.58.220">
    <property type="entry name" value="Phosphate transport system protein phou homolog 2, domain 2"/>
    <property type="match status" value="1"/>
</dbReference>
<organism evidence="2 3">
    <name type="scientific">Archangium gephyra</name>
    <dbReference type="NCBI Taxonomy" id="48"/>
    <lineage>
        <taxon>Bacteria</taxon>
        <taxon>Pseudomonadati</taxon>
        <taxon>Myxococcota</taxon>
        <taxon>Myxococcia</taxon>
        <taxon>Myxococcales</taxon>
        <taxon>Cystobacterineae</taxon>
        <taxon>Archangiaceae</taxon>
        <taxon>Archangium</taxon>
    </lineage>
</organism>
<comment type="similarity">
    <text evidence="1">Belongs to the UPF0111 family.</text>
</comment>
<proteinExistence type="inferred from homology"/>
<name>A0A2W5T6L0_9BACT</name>
<dbReference type="EMBL" id="QFQP01000020">
    <property type="protein sequence ID" value="PZR09557.1"/>
    <property type="molecule type" value="Genomic_DNA"/>
</dbReference>
<evidence type="ECO:0008006" key="4">
    <source>
        <dbReference type="Google" id="ProtNLM"/>
    </source>
</evidence>
<dbReference type="PANTHER" id="PTHR37298:SF1">
    <property type="entry name" value="UPF0111 PROTEIN YKAA"/>
    <property type="match status" value="1"/>
</dbReference>
<comment type="caution">
    <text evidence="2">The sequence shown here is derived from an EMBL/GenBank/DDBJ whole genome shotgun (WGS) entry which is preliminary data.</text>
</comment>
<dbReference type="InterPro" id="IPR018445">
    <property type="entry name" value="Put_Phosphate_transp_reg"/>
</dbReference>
<evidence type="ECO:0000256" key="1">
    <source>
        <dbReference type="ARBA" id="ARBA00008591"/>
    </source>
</evidence>
<dbReference type="InterPro" id="IPR052912">
    <property type="entry name" value="UPF0111_domain"/>
</dbReference>
<accession>A0A2W5T6L0</accession>
<protein>
    <recommendedName>
        <fullName evidence="4">DUF47 domain-containing protein</fullName>
    </recommendedName>
</protein>
<dbReference type="InterPro" id="IPR038078">
    <property type="entry name" value="PhoU-like_sf"/>
</dbReference>
<dbReference type="Proteomes" id="UP000249061">
    <property type="component" value="Unassembled WGS sequence"/>
</dbReference>
<evidence type="ECO:0000313" key="3">
    <source>
        <dbReference type="Proteomes" id="UP000249061"/>
    </source>
</evidence>
<sequence>MSVIQGFIRFLLPREDHWYDMLEELGRLGHEASKALSTFKDQPASKVREAVQAIEHRADDVVRRMEDALARTFVTPLDREDLHRLTSELDDIVDLCNLSARAFNLYHLEKPTPAMIQLMEKLEAGTAILADEIPHLRKHEYQHLLEGGRRVRTLEKEADAIYRQAISQLFSDSHPDFREMLRQKEALDDLEAAVDYCDNVADLLTNLAVKHG</sequence>
<dbReference type="AlphaFoldDB" id="A0A2W5T6L0"/>
<gene>
    <name evidence="2" type="ORF">DI536_21680</name>
</gene>
<dbReference type="PANTHER" id="PTHR37298">
    <property type="entry name" value="UPF0111 PROTEIN YKAA"/>
    <property type="match status" value="1"/>
</dbReference>